<feature type="transmembrane region" description="Helical" evidence="7">
    <location>
        <begin position="451"/>
        <end position="474"/>
    </location>
</feature>
<dbReference type="GO" id="GO:0006508">
    <property type="term" value="P:proteolysis"/>
    <property type="evidence" value="ECO:0007669"/>
    <property type="project" value="UniProtKB-KW"/>
</dbReference>
<feature type="transmembrane region" description="Helical" evidence="7">
    <location>
        <begin position="305"/>
        <end position="325"/>
    </location>
</feature>
<dbReference type="Pfam" id="PF01435">
    <property type="entry name" value="Peptidase_M48"/>
    <property type="match status" value="1"/>
</dbReference>
<protein>
    <submittedName>
        <fullName evidence="9">Peptidase M48-like protein</fullName>
    </submittedName>
</protein>
<keyword evidence="2" id="KW-0645">Protease</keyword>
<organism evidence="9 10">
    <name type="scientific">Actinocorallia herbida</name>
    <dbReference type="NCBI Taxonomy" id="58109"/>
    <lineage>
        <taxon>Bacteria</taxon>
        <taxon>Bacillati</taxon>
        <taxon>Actinomycetota</taxon>
        <taxon>Actinomycetes</taxon>
        <taxon>Streptosporangiales</taxon>
        <taxon>Thermomonosporaceae</taxon>
        <taxon>Actinocorallia</taxon>
    </lineage>
</organism>
<feature type="transmembrane region" description="Helical" evidence="7">
    <location>
        <begin position="666"/>
        <end position="691"/>
    </location>
</feature>
<feature type="transmembrane region" description="Helical" evidence="7">
    <location>
        <begin position="345"/>
        <end position="368"/>
    </location>
</feature>
<evidence type="ECO:0000256" key="5">
    <source>
        <dbReference type="ARBA" id="ARBA00022833"/>
    </source>
</evidence>
<keyword evidence="4" id="KW-0378">Hydrolase</keyword>
<feature type="transmembrane region" description="Helical" evidence="7">
    <location>
        <begin position="80"/>
        <end position="99"/>
    </location>
</feature>
<gene>
    <name evidence="9" type="ORF">EDD29_3289</name>
</gene>
<evidence type="ECO:0000256" key="6">
    <source>
        <dbReference type="ARBA" id="ARBA00023049"/>
    </source>
</evidence>
<feature type="transmembrane region" description="Helical" evidence="7">
    <location>
        <begin position="380"/>
        <end position="396"/>
    </location>
</feature>
<dbReference type="InterPro" id="IPR001915">
    <property type="entry name" value="Peptidase_M48"/>
</dbReference>
<feature type="transmembrane region" description="Helical" evidence="7">
    <location>
        <begin position="494"/>
        <end position="516"/>
    </location>
</feature>
<keyword evidence="7" id="KW-1133">Transmembrane helix</keyword>
<dbReference type="RefSeq" id="WP_170201429.1">
    <property type="nucleotide sequence ID" value="NZ_RJKE01000001.1"/>
</dbReference>
<dbReference type="GO" id="GO:0046872">
    <property type="term" value="F:metal ion binding"/>
    <property type="evidence" value="ECO:0007669"/>
    <property type="project" value="UniProtKB-KW"/>
</dbReference>
<sequence>MTPGPGPNTTSRFALLAVTATVTAYFLHGLTLTALSAAFDLPWGDLSGGCVDGVRHEGVPPGEFAADFRVCLYRAGVLNVLVRLGLVVVTFGVAAALYLRHSRARWPLTSLDAVAATDGQAVEHVRDVLAEHGDVEATVLFRLNQTGAEGRTYGLPGSYRVELSDALLEGEPGSPERDLKRLRGVLRHELAHLRNRDVGVTQLTIALRRSVLGTAALPALLAWTTRPQSPAILLAVALSAALLWLEYAAVLRAREYHADAAVQDPDFVQVLRDMEKARPKTPIQVLFDFHPPWRERAKRRESPGLLLRPAAFDGFAAGMLVGFSYLPFAQATGVIGPRDTALTAWLAGLPFAVLLSGIAGVSLARAMWGARFQGMAEPRSHTMAAALACGVLAGQSFPLTDTPLTAWSDVLRHHPVVGLCWAVVLFLLLWAFCSWQVLLTEAWIGAGLVRWSAGTAYLILSGGAVLGVWIGFWFHGLQQLRALDDPWEGLGVNGLLLIIDTRFVLVVLAAALLPLAPPAVVRLLGRRPAFGPVAAPRAWTIGVAAVLGIGVHLVAGNPLHRDLREEMTALAPQVGSGAVGDGAAVLPLLPVAILAAAVTAAVAVAAAFSARGHWLARHRFPAAVLGAMAGAAVAGPLMFVHLLASFCGWSGAYTCLRAADPPLKSLAGLSLWTLAFALPAALAVVALLQAVTARARPRRRPPSRPSGRVGAAAKAVPAALAWTLAAISVAAAALATGAEQAGPPSRTPPVGLEEVLAGIRPGATSLARACRDVEAEINSGGVHTTVTGSLGLVYAGYTVRYASTDDPVASALARASVAALREGDVPESGAVILSMQRYCAIATAG</sequence>
<keyword evidence="3" id="KW-0479">Metal-binding</keyword>
<keyword evidence="7" id="KW-0812">Transmembrane</keyword>
<feature type="domain" description="Peptidase M48" evidence="8">
    <location>
        <begin position="162"/>
        <end position="261"/>
    </location>
</feature>
<dbReference type="AlphaFoldDB" id="A0A3N1CWR6"/>
<evidence type="ECO:0000256" key="2">
    <source>
        <dbReference type="ARBA" id="ARBA00022670"/>
    </source>
</evidence>
<name>A0A3N1CWR6_9ACTN</name>
<dbReference type="Proteomes" id="UP000272400">
    <property type="component" value="Unassembled WGS sequence"/>
</dbReference>
<feature type="transmembrane region" description="Helical" evidence="7">
    <location>
        <begin position="12"/>
        <end position="39"/>
    </location>
</feature>
<feature type="transmembrane region" description="Helical" evidence="7">
    <location>
        <begin position="206"/>
        <end position="225"/>
    </location>
</feature>
<feature type="transmembrane region" description="Helical" evidence="7">
    <location>
        <begin position="416"/>
        <end position="439"/>
    </location>
</feature>
<feature type="transmembrane region" description="Helical" evidence="7">
    <location>
        <begin position="231"/>
        <end position="250"/>
    </location>
</feature>
<feature type="transmembrane region" description="Helical" evidence="7">
    <location>
        <begin position="588"/>
        <end position="610"/>
    </location>
</feature>
<keyword evidence="5" id="KW-0862">Zinc</keyword>
<dbReference type="EMBL" id="RJKE01000001">
    <property type="protein sequence ID" value="ROO85740.1"/>
    <property type="molecule type" value="Genomic_DNA"/>
</dbReference>
<accession>A0A3N1CWR6</accession>
<feature type="transmembrane region" description="Helical" evidence="7">
    <location>
        <begin position="537"/>
        <end position="555"/>
    </location>
</feature>
<evidence type="ECO:0000256" key="1">
    <source>
        <dbReference type="ARBA" id="ARBA00001947"/>
    </source>
</evidence>
<evidence type="ECO:0000313" key="10">
    <source>
        <dbReference type="Proteomes" id="UP000272400"/>
    </source>
</evidence>
<evidence type="ECO:0000256" key="4">
    <source>
        <dbReference type="ARBA" id="ARBA00022801"/>
    </source>
</evidence>
<comment type="cofactor">
    <cofactor evidence="1">
        <name>Zn(2+)</name>
        <dbReference type="ChEBI" id="CHEBI:29105"/>
    </cofactor>
</comment>
<proteinExistence type="predicted"/>
<keyword evidence="10" id="KW-1185">Reference proteome</keyword>
<feature type="transmembrane region" description="Helical" evidence="7">
    <location>
        <begin position="622"/>
        <end position="646"/>
    </location>
</feature>
<feature type="transmembrane region" description="Helical" evidence="7">
    <location>
        <begin position="712"/>
        <end position="735"/>
    </location>
</feature>
<evidence type="ECO:0000313" key="9">
    <source>
        <dbReference type="EMBL" id="ROO85740.1"/>
    </source>
</evidence>
<keyword evidence="6" id="KW-0482">Metalloprotease</keyword>
<evidence type="ECO:0000256" key="7">
    <source>
        <dbReference type="SAM" id="Phobius"/>
    </source>
</evidence>
<keyword evidence="7" id="KW-0472">Membrane</keyword>
<evidence type="ECO:0000256" key="3">
    <source>
        <dbReference type="ARBA" id="ARBA00022723"/>
    </source>
</evidence>
<reference evidence="9 10" key="1">
    <citation type="submission" date="2018-11" db="EMBL/GenBank/DDBJ databases">
        <title>Sequencing the genomes of 1000 actinobacteria strains.</title>
        <authorList>
            <person name="Klenk H.-P."/>
        </authorList>
    </citation>
    <scope>NUCLEOTIDE SEQUENCE [LARGE SCALE GENOMIC DNA]</scope>
    <source>
        <strain evidence="9 10">DSM 44254</strain>
    </source>
</reference>
<comment type="caution">
    <text evidence="9">The sequence shown here is derived from an EMBL/GenBank/DDBJ whole genome shotgun (WGS) entry which is preliminary data.</text>
</comment>
<dbReference type="GO" id="GO:0004222">
    <property type="term" value="F:metalloendopeptidase activity"/>
    <property type="evidence" value="ECO:0007669"/>
    <property type="project" value="InterPro"/>
</dbReference>
<evidence type="ECO:0000259" key="8">
    <source>
        <dbReference type="Pfam" id="PF01435"/>
    </source>
</evidence>